<evidence type="ECO:0008006" key="4">
    <source>
        <dbReference type="Google" id="ProtNLM"/>
    </source>
</evidence>
<evidence type="ECO:0000256" key="1">
    <source>
        <dbReference type="SAM" id="MobiDB-lite"/>
    </source>
</evidence>
<feature type="region of interest" description="Disordered" evidence="1">
    <location>
        <begin position="1"/>
        <end position="48"/>
    </location>
</feature>
<feature type="compositionally biased region" description="Low complexity" evidence="1">
    <location>
        <begin position="31"/>
        <end position="42"/>
    </location>
</feature>
<protein>
    <recommendedName>
        <fullName evidence="4">Tat pathway signal sequence domain protein</fullName>
    </recommendedName>
</protein>
<evidence type="ECO:0000313" key="2">
    <source>
        <dbReference type="EMBL" id="GAA3530295.1"/>
    </source>
</evidence>
<feature type="compositionally biased region" description="Pro residues" evidence="1">
    <location>
        <begin position="21"/>
        <end position="30"/>
    </location>
</feature>
<feature type="compositionally biased region" description="Basic residues" evidence="1">
    <location>
        <begin position="10"/>
        <end position="20"/>
    </location>
</feature>
<sequence>MPYGEGVTDRRRRTRTRRPTGRPPPPPPELPGSSGPQGTPPQRKTRYTRMRTRTLLTLAGTVAALTLPLAGPASAADGAVLTTGSVGGTAVAAGEVLTAPLASGTAATFYSSATGTSGISCTSSQFTATVTDNPSAPGTATESVSAHTFNAASCTTNVVGVLGVTSITVNNLPYGSAVGSDGSVTVTPAAGSTIQTTVVLRTLLGSINCVYQAPSLAGTASNADNTINFAAAQFTKVSGSSLCFANGYFTAKYAPVTSSGEAVYVN</sequence>
<proteinExistence type="predicted"/>
<accession>A0ABP6V8E9</accession>
<gene>
    <name evidence="2" type="ORF">GCM10022295_10280</name>
</gene>
<dbReference type="EMBL" id="BAABCE010000002">
    <property type="protein sequence ID" value="GAA3530295.1"/>
    <property type="molecule type" value="Genomic_DNA"/>
</dbReference>
<keyword evidence="3" id="KW-1185">Reference proteome</keyword>
<dbReference type="Proteomes" id="UP001500707">
    <property type="component" value="Unassembled WGS sequence"/>
</dbReference>
<evidence type="ECO:0000313" key="3">
    <source>
        <dbReference type="Proteomes" id="UP001500707"/>
    </source>
</evidence>
<name>A0ABP6V8E9_9ACTN</name>
<reference evidence="3" key="1">
    <citation type="journal article" date="2019" name="Int. J. Syst. Evol. Microbiol.">
        <title>The Global Catalogue of Microorganisms (GCM) 10K type strain sequencing project: providing services to taxonomists for standard genome sequencing and annotation.</title>
        <authorList>
            <consortium name="The Broad Institute Genomics Platform"/>
            <consortium name="The Broad Institute Genome Sequencing Center for Infectious Disease"/>
            <person name="Wu L."/>
            <person name="Ma J."/>
        </authorList>
    </citation>
    <scope>NUCLEOTIDE SEQUENCE [LARGE SCALE GENOMIC DNA]</scope>
    <source>
        <strain evidence="3">JCM 17656</strain>
    </source>
</reference>
<organism evidence="2 3">
    <name type="scientific">Streptomyces osmaniensis</name>
    <dbReference type="NCBI Taxonomy" id="593134"/>
    <lineage>
        <taxon>Bacteria</taxon>
        <taxon>Bacillati</taxon>
        <taxon>Actinomycetota</taxon>
        <taxon>Actinomycetes</taxon>
        <taxon>Kitasatosporales</taxon>
        <taxon>Streptomycetaceae</taxon>
        <taxon>Streptomyces</taxon>
    </lineage>
</organism>
<comment type="caution">
    <text evidence="2">The sequence shown here is derived from an EMBL/GenBank/DDBJ whole genome shotgun (WGS) entry which is preliminary data.</text>
</comment>